<dbReference type="AlphaFoldDB" id="A0A2M9ZSL1"/>
<dbReference type="Proteomes" id="UP000231962">
    <property type="component" value="Unassembled WGS sequence"/>
</dbReference>
<reference evidence="4 5" key="1">
    <citation type="submission" date="2017-07" db="EMBL/GenBank/DDBJ databases">
        <title>Leptospira spp. isolated from tropical soils.</title>
        <authorList>
            <person name="Thibeaux R."/>
            <person name="Iraola G."/>
            <person name="Ferres I."/>
            <person name="Bierque E."/>
            <person name="Girault D."/>
            <person name="Soupe-Gilbert M.-E."/>
            <person name="Picardeau M."/>
            <person name="Goarant C."/>
        </authorList>
    </citation>
    <scope>NUCLEOTIDE SEQUENCE [LARGE SCALE GENOMIC DNA]</scope>
    <source>
        <strain evidence="3 5">FH1-B-B1</strain>
        <strain evidence="2 4">FH1-B-C1</strain>
    </source>
</reference>
<dbReference type="EMBL" id="NPDZ01000001">
    <property type="protein sequence ID" value="PJZ74913.1"/>
    <property type="molecule type" value="Genomic_DNA"/>
</dbReference>
<evidence type="ECO:0000313" key="3">
    <source>
        <dbReference type="EMBL" id="PJZ74913.1"/>
    </source>
</evidence>
<organism evidence="3 5">
    <name type="scientific">Leptospira perolatii</name>
    <dbReference type="NCBI Taxonomy" id="2023191"/>
    <lineage>
        <taxon>Bacteria</taxon>
        <taxon>Pseudomonadati</taxon>
        <taxon>Spirochaetota</taxon>
        <taxon>Spirochaetia</taxon>
        <taxon>Leptospirales</taxon>
        <taxon>Leptospiraceae</taxon>
        <taxon>Leptospira</taxon>
    </lineage>
</organism>
<name>A0A2M9ZSL1_9LEPT</name>
<protein>
    <recommendedName>
        <fullName evidence="1">N-acetyltransferase domain-containing protein</fullName>
    </recommendedName>
</protein>
<keyword evidence="4" id="KW-1185">Reference proteome</keyword>
<dbReference type="EMBL" id="NPDY01000001">
    <property type="protein sequence ID" value="PJZ71379.1"/>
    <property type="molecule type" value="Genomic_DNA"/>
</dbReference>
<dbReference type="GO" id="GO:0016747">
    <property type="term" value="F:acyltransferase activity, transferring groups other than amino-acyl groups"/>
    <property type="evidence" value="ECO:0007669"/>
    <property type="project" value="InterPro"/>
</dbReference>
<evidence type="ECO:0000259" key="1">
    <source>
        <dbReference type="PROSITE" id="PS51186"/>
    </source>
</evidence>
<evidence type="ECO:0000313" key="4">
    <source>
        <dbReference type="Proteomes" id="UP000231962"/>
    </source>
</evidence>
<gene>
    <name evidence="2" type="ORF">CH360_02450</name>
    <name evidence="3" type="ORF">CH373_02450</name>
</gene>
<dbReference type="InterPro" id="IPR053144">
    <property type="entry name" value="Acetyltransferase_Butenolide"/>
</dbReference>
<proteinExistence type="predicted"/>
<dbReference type="PROSITE" id="PS51186">
    <property type="entry name" value="GNAT"/>
    <property type="match status" value="1"/>
</dbReference>
<dbReference type="CDD" id="cd04301">
    <property type="entry name" value="NAT_SF"/>
    <property type="match status" value="1"/>
</dbReference>
<accession>A0A2M9ZSL1</accession>
<dbReference type="PANTHER" id="PTHR43233:SF1">
    <property type="entry name" value="FAMILY N-ACETYLTRANSFERASE, PUTATIVE (AFU_ORTHOLOGUE AFUA_6G03350)-RELATED"/>
    <property type="match status" value="1"/>
</dbReference>
<dbReference type="InterPro" id="IPR000182">
    <property type="entry name" value="GNAT_dom"/>
</dbReference>
<feature type="domain" description="N-acetyltransferase" evidence="1">
    <location>
        <begin position="61"/>
        <end position="223"/>
    </location>
</feature>
<sequence length="229" mass="26357">MFFTLLFGFTGPKWRITGIYFLSFPTRLLCRIYPATPQAYLYSISEKVLRTNEFFFRCISFLGKKSERESVESTLIARGDGYYLSSEKSYLDRSTIHSFLSNSYWAKGIRKELVDVLIENSPACFGVYRGEPGSEGASQVAYARVVTDLVRFSYLADVFVLPEHRGNGLARWLVETIINLPKLRGTRFLLFTNDAHKVYSKVGFVPLRDSWKGMERLMNQDLISIDYNL</sequence>
<evidence type="ECO:0000313" key="5">
    <source>
        <dbReference type="Proteomes" id="UP000231990"/>
    </source>
</evidence>
<comment type="caution">
    <text evidence="3">The sequence shown here is derived from an EMBL/GenBank/DDBJ whole genome shotgun (WGS) entry which is preliminary data.</text>
</comment>
<dbReference type="Proteomes" id="UP000231990">
    <property type="component" value="Unassembled WGS sequence"/>
</dbReference>
<dbReference type="SUPFAM" id="SSF55729">
    <property type="entry name" value="Acyl-CoA N-acyltransferases (Nat)"/>
    <property type="match status" value="1"/>
</dbReference>
<dbReference type="Pfam" id="PF13508">
    <property type="entry name" value="Acetyltransf_7"/>
    <property type="match status" value="1"/>
</dbReference>
<dbReference type="InterPro" id="IPR016181">
    <property type="entry name" value="Acyl_CoA_acyltransferase"/>
</dbReference>
<evidence type="ECO:0000313" key="2">
    <source>
        <dbReference type="EMBL" id="PJZ71379.1"/>
    </source>
</evidence>
<dbReference type="PANTHER" id="PTHR43233">
    <property type="entry name" value="FAMILY N-ACETYLTRANSFERASE, PUTATIVE (AFU_ORTHOLOGUE AFUA_6G03350)-RELATED"/>
    <property type="match status" value="1"/>
</dbReference>
<dbReference type="Gene3D" id="3.40.630.30">
    <property type="match status" value="1"/>
</dbReference>